<dbReference type="AlphaFoldDB" id="A0AAD8DLG1"/>
<keyword evidence="1" id="KW-1133">Transmembrane helix</keyword>
<keyword evidence="2" id="KW-0732">Signal</keyword>
<organism evidence="3 4">
    <name type="scientific">Mythimna separata</name>
    <name type="common">Oriental armyworm</name>
    <name type="synonym">Pseudaletia separata</name>
    <dbReference type="NCBI Taxonomy" id="271217"/>
    <lineage>
        <taxon>Eukaryota</taxon>
        <taxon>Metazoa</taxon>
        <taxon>Ecdysozoa</taxon>
        <taxon>Arthropoda</taxon>
        <taxon>Hexapoda</taxon>
        <taxon>Insecta</taxon>
        <taxon>Pterygota</taxon>
        <taxon>Neoptera</taxon>
        <taxon>Endopterygota</taxon>
        <taxon>Lepidoptera</taxon>
        <taxon>Glossata</taxon>
        <taxon>Ditrysia</taxon>
        <taxon>Noctuoidea</taxon>
        <taxon>Noctuidae</taxon>
        <taxon>Noctuinae</taxon>
        <taxon>Hadenini</taxon>
        <taxon>Mythimna</taxon>
    </lineage>
</organism>
<feature type="chain" id="PRO_5041987417" evidence="2">
    <location>
        <begin position="23"/>
        <end position="226"/>
    </location>
</feature>
<proteinExistence type="predicted"/>
<feature type="transmembrane region" description="Helical" evidence="1">
    <location>
        <begin position="156"/>
        <end position="177"/>
    </location>
</feature>
<evidence type="ECO:0000256" key="2">
    <source>
        <dbReference type="SAM" id="SignalP"/>
    </source>
</evidence>
<keyword evidence="1" id="KW-0472">Membrane</keyword>
<protein>
    <submittedName>
        <fullName evidence="3">Uncharacterized protein</fullName>
    </submittedName>
</protein>
<accession>A0AAD8DLG1</accession>
<reference evidence="3" key="1">
    <citation type="submission" date="2023-03" db="EMBL/GenBank/DDBJ databases">
        <title>Chromosome-level genomes of two armyworms, Mythimna separata and Mythimna loreyi, provide insights into the biosynthesis and reception of sex pheromones.</title>
        <authorList>
            <person name="Zhao H."/>
        </authorList>
    </citation>
    <scope>NUCLEOTIDE SEQUENCE</scope>
    <source>
        <strain evidence="3">BeijingLab</strain>
        <tissue evidence="3">Pupa</tissue>
    </source>
</reference>
<evidence type="ECO:0000256" key="1">
    <source>
        <dbReference type="SAM" id="Phobius"/>
    </source>
</evidence>
<comment type="caution">
    <text evidence="3">The sequence shown here is derived from an EMBL/GenBank/DDBJ whole genome shotgun (WGS) entry which is preliminary data.</text>
</comment>
<evidence type="ECO:0000313" key="3">
    <source>
        <dbReference type="EMBL" id="KAJ8707728.1"/>
    </source>
</evidence>
<gene>
    <name evidence="3" type="ORF">PYW07_011405</name>
</gene>
<name>A0AAD8DLG1_MYTSE</name>
<dbReference type="EMBL" id="JARGEI010000027">
    <property type="protein sequence ID" value="KAJ8707728.1"/>
    <property type="molecule type" value="Genomic_DNA"/>
</dbReference>
<sequence length="226" mass="26416">MYFLIMSLRVTILLIYCLEVKMQHTEKPQILFRFQEKYGTEFTVEKNQPLDIVLDNFFAKHAWCVKFNYSGPDYILVKHTILSGSSDSVINVPKVTDRMISRWWCTVLQQYKDGKPYYYLGHNYTAQNIVFNLRISQIKVSAPEIQETPSTFNMEIVYIVCGIGLAIILVAITVILIKKCCCKPPNNPAPQFKIDPDSVFYCNLEIFRQQYIRQLEAQEPEYEEIN</sequence>
<feature type="signal peptide" evidence="2">
    <location>
        <begin position="1"/>
        <end position="22"/>
    </location>
</feature>
<dbReference type="Proteomes" id="UP001231518">
    <property type="component" value="Chromosome 28"/>
</dbReference>
<keyword evidence="4" id="KW-1185">Reference proteome</keyword>
<keyword evidence="1" id="KW-0812">Transmembrane</keyword>
<evidence type="ECO:0000313" key="4">
    <source>
        <dbReference type="Proteomes" id="UP001231518"/>
    </source>
</evidence>